<evidence type="ECO:0008006" key="8">
    <source>
        <dbReference type="Google" id="ProtNLM"/>
    </source>
</evidence>
<feature type="transmembrane region" description="Helical" evidence="5">
    <location>
        <begin position="275"/>
        <end position="293"/>
    </location>
</feature>
<protein>
    <recommendedName>
        <fullName evidence="8">RTA-like protein</fullName>
    </recommendedName>
</protein>
<evidence type="ECO:0000256" key="2">
    <source>
        <dbReference type="ARBA" id="ARBA00022692"/>
    </source>
</evidence>
<feature type="transmembrane region" description="Helical" evidence="5">
    <location>
        <begin position="196"/>
        <end position="214"/>
    </location>
</feature>
<feature type="transmembrane region" description="Helical" evidence="5">
    <location>
        <begin position="109"/>
        <end position="134"/>
    </location>
</feature>
<keyword evidence="4 5" id="KW-0472">Membrane</keyword>
<dbReference type="GO" id="GO:0000324">
    <property type="term" value="C:fungal-type vacuole"/>
    <property type="evidence" value="ECO:0007669"/>
    <property type="project" value="TreeGrafter"/>
</dbReference>
<feature type="transmembrane region" description="Helical" evidence="5">
    <location>
        <begin position="79"/>
        <end position="97"/>
    </location>
</feature>
<feature type="transmembrane region" description="Helical" evidence="5">
    <location>
        <begin position="235"/>
        <end position="255"/>
    </location>
</feature>
<proteinExistence type="predicted"/>
<comment type="subcellular location">
    <subcellularLocation>
        <location evidence="1">Membrane</location>
        <topology evidence="1">Multi-pass membrane protein</topology>
    </subcellularLocation>
</comment>
<dbReference type="AlphaFoldDB" id="A0A9W9Y685"/>
<dbReference type="GO" id="GO:0005886">
    <property type="term" value="C:plasma membrane"/>
    <property type="evidence" value="ECO:0007669"/>
    <property type="project" value="TreeGrafter"/>
</dbReference>
<dbReference type="PANTHER" id="PTHR31465:SF11">
    <property type="entry name" value="DOMAIN PROTEIN, PUTATIVE (AFU_ORTHOLOGUE AFUA_3G10770)-RELATED"/>
    <property type="match status" value="1"/>
</dbReference>
<dbReference type="Pfam" id="PF04479">
    <property type="entry name" value="RTA1"/>
    <property type="match status" value="1"/>
</dbReference>
<evidence type="ECO:0000313" key="7">
    <source>
        <dbReference type="Proteomes" id="UP001149954"/>
    </source>
</evidence>
<feature type="transmembrane region" description="Helical" evidence="5">
    <location>
        <begin position="155"/>
        <end position="176"/>
    </location>
</feature>
<gene>
    <name evidence="6" type="ORF">N7463_001379</name>
</gene>
<organism evidence="6 7">
    <name type="scientific">Penicillium fimorum</name>
    <dbReference type="NCBI Taxonomy" id="1882269"/>
    <lineage>
        <taxon>Eukaryota</taxon>
        <taxon>Fungi</taxon>
        <taxon>Dikarya</taxon>
        <taxon>Ascomycota</taxon>
        <taxon>Pezizomycotina</taxon>
        <taxon>Eurotiomycetes</taxon>
        <taxon>Eurotiomycetidae</taxon>
        <taxon>Eurotiales</taxon>
        <taxon>Aspergillaceae</taxon>
        <taxon>Penicillium</taxon>
    </lineage>
</organism>
<keyword evidence="2 5" id="KW-0812">Transmembrane</keyword>
<dbReference type="Proteomes" id="UP001149954">
    <property type="component" value="Unassembled WGS sequence"/>
</dbReference>
<dbReference type="InterPro" id="IPR007568">
    <property type="entry name" value="RTA1"/>
</dbReference>
<name>A0A9W9Y685_9EURO</name>
<keyword evidence="7" id="KW-1185">Reference proteome</keyword>
<reference evidence="6" key="1">
    <citation type="submission" date="2022-12" db="EMBL/GenBank/DDBJ databases">
        <authorList>
            <person name="Petersen C."/>
        </authorList>
    </citation>
    <scope>NUCLEOTIDE SEQUENCE</scope>
    <source>
        <strain evidence="6">IBT 29495</strain>
    </source>
</reference>
<dbReference type="PANTHER" id="PTHR31465">
    <property type="entry name" value="PROTEIN RTA1-RELATED"/>
    <property type="match status" value="1"/>
</dbReference>
<evidence type="ECO:0000256" key="5">
    <source>
        <dbReference type="SAM" id="Phobius"/>
    </source>
</evidence>
<dbReference type="EMBL" id="JAPWDS010000001">
    <property type="protein sequence ID" value="KAJ5520926.1"/>
    <property type="molecule type" value="Genomic_DNA"/>
</dbReference>
<accession>A0A9W9Y685</accession>
<evidence type="ECO:0000256" key="1">
    <source>
        <dbReference type="ARBA" id="ARBA00004141"/>
    </source>
</evidence>
<dbReference type="OrthoDB" id="1844152at2759"/>
<feature type="transmembrane region" description="Helical" evidence="5">
    <location>
        <begin position="54"/>
        <end position="72"/>
    </location>
</feature>
<reference evidence="6" key="2">
    <citation type="journal article" date="2023" name="IMA Fungus">
        <title>Comparative genomic study of the Penicillium genus elucidates a diverse pangenome and 15 lateral gene transfer events.</title>
        <authorList>
            <person name="Petersen C."/>
            <person name="Sorensen T."/>
            <person name="Nielsen M.R."/>
            <person name="Sondergaard T.E."/>
            <person name="Sorensen J.L."/>
            <person name="Fitzpatrick D.A."/>
            <person name="Frisvad J.C."/>
            <person name="Nielsen K.L."/>
        </authorList>
    </citation>
    <scope>NUCLEOTIDE SEQUENCE</scope>
    <source>
        <strain evidence="6">IBT 29495</strain>
    </source>
</reference>
<sequence length="322" mass="35949">MALEKNMNLIFRINSFTFRIRYPNFKAEMGDIGQGCYPYRPDWYPLYGYRPSKAVGVAFCALFGLSMVLHIAQFCWKRTWWCSVFAIGCLAELMGWAGRTWSSVCPYNYTAFMMQISTLIIAPTFFTAGIYILLGRFIQILGRHRESSFLTPKQYLWIFCTCDVISLVIQAVGGGLAASASGVYGADTAPGTNTMVAGIVFQLVSISLFGVCTIDFVRRVTKLGLLRSMSGRGSFMILMITMLISVLCIYIRSIYRTIELAQGWTGYLITHESYFVGLDGVLMVVAVGIFNVFHPGWLLSSVEGPTLPIVQAREHKAMESSD</sequence>
<evidence type="ECO:0000313" key="6">
    <source>
        <dbReference type="EMBL" id="KAJ5520926.1"/>
    </source>
</evidence>
<keyword evidence="3 5" id="KW-1133">Transmembrane helix</keyword>
<comment type="caution">
    <text evidence="6">The sequence shown here is derived from an EMBL/GenBank/DDBJ whole genome shotgun (WGS) entry which is preliminary data.</text>
</comment>
<evidence type="ECO:0000256" key="3">
    <source>
        <dbReference type="ARBA" id="ARBA00022989"/>
    </source>
</evidence>
<evidence type="ECO:0000256" key="4">
    <source>
        <dbReference type="ARBA" id="ARBA00023136"/>
    </source>
</evidence>